<keyword evidence="3 6" id="KW-0812">Transmembrane</keyword>
<dbReference type="InterPro" id="IPR051598">
    <property type="entry name" value="TSUP/Inactive_protease-like"/>
</dbReference>
<name>A0A521C707_9ACTN</name>
<dbReference type="InterPro" id="IPR002781">
    <property type="entry name" value="TM_pro_TauE-like"/>
</dbReference>
<keyword evidence="6" id="KW-1003">Cell membrane</keyword>
<evidence type="ECO:0000256" key="6">
    <source>
        <dbReference type="RuleBase" id="RU363041"/>
    </source>
</evidence>
<evidence type="ECO:0000256" key="1">
    <source>
        <dbReference type="ARBA" id="ARBA00004141"/>
    </source>
</evidence>
<proteinExistence type="inferred from homology"/>
<dbReference type="Pfam" id="PF01925">
    <property type="entry name" value="TauE"/>
    <property type="match status" value="1"/>
</dbReference>
<evidence type="ECO:0000256" key="2">
    <source>
        <dbReference type="ARBA" id="ARBA00009142"/>
    </source>
</evidence>
<comment type="similarity">
    <text evidence="2 6">Belongs to the 4-toluene sulfonate uptake permease (TSUP) (TC 2.A.102) family.</text>
</comment>
<feature type="transmembrane region" description="Helical" evidence="6">
    <location>
        <begin position="175"/>
        <end position="197"/>
    </location>
</feature>
<dbReference type="RefSeq" id="WP_142457407.1">
    <property type="nucleotide sequence ID" value="NZ_FXTJ01000002.1"/>
</dbReference>
<protein>
    <recommendedName>
        <fullName evidence="6">Probable membrane transporter protein</fullName>
    </recommendedName>
</protein>
<keyword evidence="9" id="KW-1185">Reference proteome</keyword>
<dbReference type="PANTHER" id="PTHR43701">
    <property type="entry name" value="MEMBRANE TRANSPORTER PROTEIN MJ0441-RELATED"/>
    <property type="match status" value="1"/>
</dbReference>
<keyword evidence="4 6" id="KW-1133">Transmembrane helix</keyword>
<feature type="transmembrane region" description="Helical" evidence="6">
    <location>
        <begin position="136"/>
        <end position="155"/>
    </location>
</feature>
<feature type="region of interest" description="Disordered" evidence="7">
    <location>
        <begin position="303"/>
        <end position="334"/>
    </location>
</feature>
<evidence type="ECO:0000256" key="7">
    <source>
        <dbReference type="SAM" id="MobiDB-lite"/>
    </source>
</evidence>
<feature type="transmembrane region" description="Helical" evidence="6">
    <location>
        <begin position="204"/>
        <end position="225"/>
    </location>
</feature>
<evidence type="ECO:0000313" key="9">
    <source>
        <dbReference type="Proteomes" id="UP000317484"/>
    </source>
</evidence>
<feature type="transmembrane region" description="Helical" evidence="6">
    <location>
        <begin position="98"/>
        <end position="116"/>
    </location>
</feature>
<dbReference type="AlphaFoldDB" id="A0A521C707"/>
<dbReference type="EMBL" id="FXTJ01000002">
    <property type="protein sequence ID" value="SMO55267.1"/>
    <property type="molecule type" value="Genomic_DNA"/>
</dbReference>
<dbReference type="Proteomes" id="UP000317484">
    <property type="component" value="Unassembled WGS sequence"/>
</dbReference>
<feature type="compositionally biased region" description="Basic and acidic residues" evidence="7">
    <location>
        <begin position="305"/>
        <end position="334"/>
    </location>
</feature>
<accession>A0A521C707</accession>
<keyword evidence="5 6" id="KW-0472">Membrane</keyword>
<evidence type="ECO:0000313" key="8">
    <source>
        <dbReference type="EMBL" id="SMO55267.1"/>
    </source>
</evidence>
<sequence length="334" mass="34863">MKTLIVLALAGLGAQLVDGSLGMAYGVTSTTLLLAFGTNPAAASATVHFAEIGTSLMSGVAHWKFGNVDWKVVAKVGVPGAVGAFVGAQVLSSLSTEVAAPVMSLILLSLGIYLLVRFTLRGVDRRNIGKPVRKRFLGPLGLVAGFVDATGGGGWGPVGTPALLASGRMEPRKVIGSIDTSEFLVALAASLGFLLALGSQGINFVWALGLLAGGLVAAPIAAWLVHHVPPRMLGSLVGGMIILTNTRTLLRSDWIDAPDAVRYSVYAVIYLIWAAAVVHSFRQYRRDRAQESADALAAEAARLAEQPELHTPDAADAADLERSLRAGRPADPRD</sequence>
<comment type="subcellular location">
    <subcellularLocation>
        <location evidence="6">Cell membrane</location>
        <topology evidence="6">Multi-pass membrane protein</topology>
    </subcellularLocation>
    <subcellularLocation>
        <location evidence="1">Membrane</location>
        <topology evidence="1">Multi-pass membrane protein</topology>
    </subcellularLocation>
</comment>
<dbReference type="GO" id="GO:0005886">
    <property type="term" value="C:plasma membrane"/>
    <property type="evidence" value="ECO:0007669"/>
    <property type="project" value="UniProtKB-SubCell"/>
</dbReference>
<dbReference type="PANTHER" id="PTHR43701:SF12">
    <property type="entry name" value="MEMBRANE TRANSPORTER PROTEIN YTNM-RELATED"/>
    <property type="match status" value="1"/>
</dbReference>
<organism evidence="8 9">
    <name type="scientific">Geodermatophilus aquaeductus</name>
    <dbReference type="NCBI Taxonomy" id="1564161"/>
    <lineage>
        <taxon>Bacteria</taxon>
        <taxon>Bacillati</taxon>
        <taxon>Actinomycetota</taxon>
        <taxon>Actinomycetes</taxon>
        <taxon>Geodermatophilales</taxon>
        <taxon>Geodermatophilaceae</taxon>
        <taxon>Geodermatophilus</taxon>
    </lineage>
</organism>
<evidence type="ECO:0000256" key="3">
    <source>
        <dbReference type="ARBA" id="ARBA00022692"/>
    </source>
</evidence>
<evidence type="ECO:0000256" key="4">
    <source>
        <dbReference type="ARBA" id="ARBA00022989"/>
    </source>
</evidence>
<gene>
    <name evidence="8" type="ORF">SAMN06273567_102170</name>
</gene>
<reference evidence="8 9" key="1">
    <citation type="submission" date="2017-05" db="EMBL/GenBank/DDBJ databases">
        <authorList>
            <person name="Varghese N."/>
            <person name="Submissions S."/>
        </authorList>
    </citation>
    <scope>NUCLEOTIDE SEQUENCE [LARGE SCALE GENOMIC DNA]</scope>
    <source>
        <strain evidence="8 9">DSM 46834</strain>
    </source>
</reference>
<feature type="transmembrane region" description="Helical" evidence="6">
    <location>
        <begin position="263"/>
        <end position="281"/>
    </location>
</feature>
<evidence type="ECO:0000256" key="5">
    <source>
        <dbReference type="ARBA" id="ARBA00023136"/>
    </source>
</evidence>